<dbReference type="HOGENOM" id="CLU_137380_0_0_5"/>
<evidence type="ECO:0000313" key="2">
    <source>
        <dbReference type="Proteomes" id="UP000005015"/>
    </source>
</evidence>
<dbReference type="Gene3D" id="1.10.260.40">
    <property type="entry name" value="lambda repressor-like DNA-binding domains"/>
    <property type="match status" value="1"/>
</dbReference>
<organism evidence="1 2">
    <name type="scientific">Rickettsia peacockii (strain Rustic)</name>
    <dbReference type="NCBI Taxonomy" id="562019"/>
    <lineage>
        <taxon>Bacteria</taxon>
        <taxon>Pseudomonadati</taxon>
        <taxon>Pseudomonadota</taxon>
        <taxon>Alphaproteobacteria</taxon>
        <taxon>Rickettsiales</taxon>
        <taxon>Rickettsiaceae</taxon>
        <taxon>Rickettsieae</taxon>
        <taxon>Rickettsia</taxon>
        <taxon>spotted fever group</taxon>
    </lineage>
</organism>
<accession>C4K2Z4</accession>
<dbReference type="KEGG" id="rpk:RPR_p03"/>
<gene>
    <name evidence="1" type="ordered locus">RPR_p03</name>
</gene>
<dbReference type="InterPro" id="IPR010982">
    <property type="entry name" value="Lambda_DNA-bd_dom_sf"/>
</dbReference>
<reference evidence="1 2" key="1">
    <citation type="journal article" date="2009" name="PLoS ONE">
        <title>Genome sequence of the endosymbiont Rickettsia peacockii and comparison with virulent Rickettsia rickettsii: identification of virulence factors.</title>
        <authorList>
            <person name="Felsheim R.F."/>
            <person name="Kurtti T.J."/>
            <person name="Munderloh U.G."/>
        </authorList>
    </citation>
    <scope>NUCLEOTIDE SEQUENCE [LARGE SCALE GENOMIC DNA]</scope>
    <source>
        <strain evidence="1 2">Rustic</strain>
    </source>
</reference>
<dbReference type="AlphaFoldDB" id="C4K2Z4"/>
<name>C4K2Z4_RICPU</name>
<geneLocation type="plasmid" evidence="1 2">
    <name>pRPR</name>
</geneLocation>
<dbReference type="GO" id="GO:0003677">
    <property type="term" value="F:DNA binding"/>
    <property type="evidence" value="ECO:0007669"/>
    <property type="project" value="InterPro"/>
</dbReference>
<dbReference type="RefSeq" id="WP_012737729.1">
    <property type="nucleotide sequence ID" value="NC_012732.1"/>
</dbReference>
<dbReference type="SUPFAM" id="SSF47413">
    <property type="entry name" value="lambda repressor-like DNA-binding domains"/>
    <property type="match status" value="1"/>
</dbReference>
<dbReference type="EMBL" id="CP001228">
    <property type="protein sequence ID" value="ACR47947.1"/>
    <property type="molecule type" value="Genomic_DNA"/>
</dbReference>
<evidence type="ECO:0000313" key="1">
    <source>
        <dbReference type="EMBL" id="ACR47947.1"/>
    </source>
</evidence>
<sequence>MHTIIVPLQLKAARNVLNLGVRDITKVLKVSKATINKAELGNTRDFFHKYGAALTNFFSLNNIIFPNTFSITYYNSKREIENSKLNNSITRFQFKAARHILSLTQQDLAAIIKVNRSIISKAEQLANTEYIKLYDCMIKKY</sequence>
<proteinExistence type="predicted"/>
<protein>
    <submittedName>
        <fullName evidence="1">Uncharacterized protein</fullName>
    </submittedName>
</protein>
<dbReference type="Proteomes" id="UP000005015">
    <property type="component" value="Plasmid pRPR"/>
</dbReference>
<keyword evidence="1" id="KW-0614">Plasmid</keyword>
<keyword evidence="2" id="KW-1185">Reference proteome</keyword>